<evidence type="ECO:0000256" key="3">
    <source>
        <dbReference type="ARBA" id="ARBA00023277"/>
    </source>
</evidence>
<dbReference type="InterPro" id="IPR026891">
    <property type="entry name" value="Fn3-like"/>
</dbReference>
<dbReference type="InterPro" id="IPR002772">
    <property type="entry name" value="Glyco_hydro_3_C"/>
</dbReference>
<dbReference type="Pfam" id="PF00933">
    <property type="entry name" value="Glyco_hydro_3"/>
    <property type="match status" value="1"/>
</dbReference>
<reference evidence="6" key="2">
    <citation type="journal article" date="2021" name="PeerJ">
        <title>Extensive microbial diversity within the chicken gut microbiome revealed by metagenomics and culture.</title>
        <authorList>
            <person name="Gilroy R."/>
            <person name="Ravi A."/>
            <person name="Getino M."/>
            <person name="Pursley I."/>
            <person name="Horton D.L."/>
            <person name="Alikhan N.F."/>
            <person name="Baker D."/>
            <person name="Gharbi K."/>
            <person name="Hall N."/>
            <person name="Watson M."/>
            <person name="Adriaenssens E.M."/>
            <person name="Foster-Nyarko E."/>
            <person name="Jarju S."/>
            <person name="Secka A."/>
            <person name="Antonio M."/>
            <person name="Oren A."/>
            <person name="Chaudhuri R.R."/>
            <person name="La Ragione R."/>
            <person name="Hildebrand F."/>
            <person name="Pallen M.J."/>
        </authorList>
    </citation>
    <scope>NUCLEOTIDE SEQUENCE</scope>
    <source>
        <strain evidence="6">CHK195-15760</strain>
    </source>
</reference>
<dbReference type="InterPro" id="IPR036881">
    <property type="entry name" value="Glyco_hydro_3_C_sf"/>
</dbReference>
<dbReference type="AlphaFoldDB" id="A0A9D1M2A1"/>
<evidence type="ECO:0000259" key="5">
    <source>
        <dbReference type="SMART" id="SM01217"/>
    </source>
</evidence>
<dbReference type="PROSITE" id="PS00775">
    <property type="entry name" value="GLYCOSYL_HYDROL_F3"/>
    <property type="match status" value="1"/>
</dbReference>
<sequence length="792" mass="91355">MKYSEIIKKMSLEEKAELCVGADYWSSKSFEKYGIPKIRMSDGPHGLRVQRTKADNLGINESEVSTCFPASSTLGNSWNKEMAYQLGKALGEEARQEEVNIVLGPAVNIKRSPLCGRNFEYFSEDPYLTGILGTEYVKGLQDQNVGACVKHFAVNNQENRRRTIDAIIDERTLREIYLKAFETILEEAKPWSIMSAYNKVNGQYCSENTHLLEDILRKEWNYQGIVISDWGGENNRVKGIENDHELEMPGGRGSGKEEIIEAVKTGRVSESKLDHIVDRIISIANRGEHTKESAKYDQEEHHKIAQKMAEESIVLLKNEDNILPIQDEKIALMGDMAKYPRYQGAGSSTINPYKIENAYDSFKENHIMFDYAKGYERIESENDENLRKEAIEVAKKNKIVVIFAGLTENFESEGVDRDNLNIPENQNKLIEEIYKVNKNIIIVLSNGAPIVMPWKDKVKAIITGYLGGEAGAKAMVNCMLGKVNPSGKLAETYPEKLEDTPCYKNYPGTELTVEYQESIYVGYRYYDMNNVKVLFPFGYGLSYTEFEYSNLKVNEQESKVKVSFAIRNIGKRKGKEIAQIYLSQEDPTIFKPKKELKEFEKVELEVGEEKQVEIILNKKAFEYFNPETNKWSIEQGKYKILVGKSSRDIVLEKEIFIESKDKNIEKKYSKKYYTGNVHEIKDEEFEELLGRNIPRRRLMLEEITDENTLEQIKETKIGKLIYENEMEKMNQLLREQNVNKATKVMMDLQKPLKKFYEKKSSKITKEMVEELIRIAKNNEDFLDNAFVKEYLR</sequence>
<dbReference type="SMART" id="SM01217">
    <property type="entry name" value="Fn3_like"/>
    <property type="match status" value="1"/>
</dbReference>
<dbReference type="SUPFAM" id="SSF51445">
    <property type="entry name" value="(Trans)glycosidases"/>
    <property type="match status" value="1"/>
</dbReference>
<dbReference type="Gene3D" id="3.40.50.1700">
    <property type="entry name" value="Glycoside hydrolase family 3 C-terminal domain"/>
    <property type="match status" value="1"/>
</dbReference>
<reference evidence="6" key="1">
    <citation type="submission" date="2020-10" db="EMBL/GenBank/DDBJ databases">
        <authorList>
            <person name="Gilroy R."/>
        </authorList>
    </citation>
    <scope>NUCLEOTIDE SEQUENCE</scope>
    <source>
        <strain evidence="6">CHK195-15760</strain>
    </source>
</reference>
<dbReference type="InterPro" id="IPR036962">
    <property type="entry name" value="Glyco_hydro_3_N_sf"/>
</dbReference>
<dbReference type="GO" id="GO:0008422">
    <property type="term" value="F:beta-glucosidase activity"/>
    <property type="evidence" value="ECO:0007669"/>
    <property type="project" value="UniProtKB-ARBA"/>
</dbReference>
<name>A0A9D1M2A1_9FIRM</name>
<dbReference type="Gene3D" id="2.60.40.10">
    <property type="entry name" value="Immunoglobulins"/>
    <property type="match status" value="1"/>
</dbReference>
<evidence type="ECO:0000256" key="1">
    <source>
        <dbReference type="ARBA" id="ARBA00005336"/>
    </source>
</evidence>
<evidence type="ECO:0000313" key="6">
    <source>
        <dbReference type="EMBL" id="HIU52247.1"/>
    </source>
</evidence>
<organism evidence="6 7">
    <name type="scientific">Candidatus Merdicola faecigallinarum</name>
    <dbReference type="NCBI Taxonomy" id="2840862"/>
    <lineage>
        <taxon>Bacteria</taxon>
        <taxon>Bacillati</taxon>
        <taxon>Bacillota</taxon>
        <taxon>Clostridia</taxon>
        <taxon>Candidatus Merdicola</taxon>
    </lineage>
</organism>
<comment type="similarity">
    <text evidence="1 4">Belongs to the glycosyl hydrolase 3 family.</text>
</comment>
<dbReference type="Pfam" id="PF14310">
    <property type="entry name" value="Fn3-like"/>
    <property type="match status" value="1"/>
</dbReference>
<dbReference type="Gene3D" id="3.20.20.300">
    <property type="entry name" value="Glycoside hydrolase, family 3, N-terminal domain"/>
    <property type="match status" value="1"/>
</dbReference>
<evidence type="ECO:0000256" key="4">
    <source>
        <dbReference type="RuleBase" id="RU361161"/>
    </source>
</evidence>
<feature type="domain" description="Fibronectin type III-like" evidence="5">
    <location>
        <begin position="576"/>
        <end position="646"/>
    </location>
</feature>
<dbReference type="GO" id="GO:0005975">
    <property type="term" value="P:carbohydrate metabolic process"/>
    <property type="evidence" value="ECO:0007669"/>
    <property type="project" value="InterPro"/>
</dbReference>
<dbReference type="InterPro" id="IPR013783">
    <property type="entry name" value="Ig-like_fold"/>
</dbReference>
<evidence type="ECO:0000256" key="2">
    <source>
        <dbReference type="ARBA" id="ARBA00022801"/>
    </source>
</evidence>
<keyword evidence="2 4" id="KW-0378">Hydrolase</keyword>
<dbReference type="Pfam" id="PF01915">
    <property type="entry name" value="Glyco_hydro_3_C"/>
    <property type="match status" value="1"/>
</dbReference>
<dbReference type="PANTHER" id="PTHR42715:SF10">
    <property type="entry name" value="BETA-GLUCOSIDASE"/>
    <property type="match status" value="1"/>
</dbReference>
<dbReference type="Proteomes" id="UP000824093">
    <property type="component" value="Unassembled WGS sequence"/>
</dbReference>
<dbReference type="PANTHER" id="PTHR42715">
    <property type="entry name" value="BETA-GLUCOSIDASE"/>
    <property type="match status" value="1"/>
</dbReference>
<protein>
    <submittedName>
        <fullName evidence="6">Glycoside hydrolase family 3 C-terminal domain-containing protein</fullName>
    </submittedName>
</protein>
<dbReference type="EMBL" id="DVNH01000049">
    <property type="protein sequence ID" value="HIU52247.1"/>
    <property type="molecule type" value="Genomic_DNA"/>
</dbReference>
<dbReference type="PRINTS" id="PR00133">
    <property type="entry name" value="GLHYDRLASE3"/>
</dbReference>
<keyword evidence="4" id="KW-0326">Glycosidase</keyword>
<gene>
    <name evidence="6" type="ORF">IAB70_06525</name>
</gene>
<dbReference type="InterPro" id="IPR001764">
    <property type="entry name" value="Glyco_hydro_3_N"/>
</dbReference>
<dbReference type="InterPro" id="IPR019800">
    <property type="entry name" value="Glyco_hydro_3_AS"/>
</dbReference>
<comment type="caution">
    <text evidence="6">The sequence shown here is derived from an EMBL/GenBank/DDBJ whole genome shotgun (WGS) entry which is preliminary data.</text>
</comment>
<accession>A0A9D1M2A1</accession>
<dbReference type="SUPFAM" id="SSF52279">
    <property type="entry name" value="Beta-D-glucan exohydrolase, C-terminal domain"/>
    <property type="match status" value="1"/>
</dbReference>
<evidence type="ECO:0000313" key="7">
    <source>
        <dbReference type="Proteomes" id="UP000824093"/>
    </source>
</evidence>
<dbReference type="InterPro" id="IPR050288">
    <property type="entry name" value="Cellulose_deg_GH3"/>
</dbReference>
<dbReference type="FunFam" id="2.60.40.10:FF:000495">
    <property type="entry name" value="Periplasmic beta-glucosidase"/>
    <property type="match status" value="1"/>
</dbReference>
<keyword evidence="3" id="KW-0119">Carbohydrate metabolism</keyword>
<dbReference type="InterPro" id="IPR017853">
    <property type="entry name" value="GH"/>
</dbReference>
<proteinExistence type="inferred from homology"/>